<dbReference type="EMBL" id="JARK01001347">
    <property type="protein sequence ID" value="EYC25539.1"/>
    <property type="molecule type" value="Genomic_DNA"/>
</dbReference>
<proteinExistence type="predicted"/>
<gene>
    <name evidence="1" type="primary">Acey_s0011.g1265</name>
    <name evidence="1" type="ORF">Y032_0011g1265</name>
</gene>
<reference evidence="2" key="1">
    <citation type="journal article" date="2015" name="Nat. Genet.">
        <title>The genome and transcriptome of the zoonotic hookworm Ancylostoma ceylanicum identify infection-specific gene families.</title>
        <authorList>
            <person name="Schwarz E.M."/>
            <person name="Hu Y."/>
            <person name="Antoshechkin I."/>
            <person name="Miller M.M."/>
            <person name="Sternberg P.W."/>
            <person name="Aroian R.V."/>
        </authorList>
    </citation>
    <scope>NUCLEOTIDE SEQUENCE</scope>
    <source>
        <strain evidence="2">HY135</strain>
    </source>
</reference>
<evidence type="ECO:0000313" key="1">
    <source>
        <dbReference type="EMBL" id="EYC25539.1"/>
    </source>
</evidence>
<organism evidence="1 2">
    <name type="scientific">Ancylostoma ceylanicum</name>
    <dbReference type="NCBI Taxonomy" id="53326"/>
    <lineage>
        <taxon>Eukaryota</taxon>
        <taxon>Metazoa</taxon>
        <taxon>Ecdysozoa</taxon>
        <taxon>Nematoda</taxon>
        <taxon>Chromadorea</taxon>
        <taxon>Rhabditida</taxon>
        <taxon>Rhabditina</taxon>
        <taxon>Rhabditomorpha</taxon>
        <taxon>Strongyloidea</taxon>
        <taxon>Ancylostomatidae</taxon>
        <taxon>Ancylostomatinae</taxon>
        <taxon>Ancylostoma</taxon>
    </lineage>
</organism>
<sequence>MSNFSPITNGFAGMFHTAWEERMRTVSSEKCVDTQPIASERRWCCGACKRIRYSVAADGDLSISVLQLLNSVLAMEPGQRPATRRATLTSICESFTVVGHFKFRKD</sequence>
<evidence type="ECO:0000313" key="2">
    <source>
        <dbReference type="Proteomes" id="UP000024635"/>
    </source>
</evidence>
<name>A0A016VD49_9BILA</name>
<protein>
    <submittedName>
        <fullName evidence="1">Uncharacterized protein</fullName>
    </submittedName>
</protein>
<keyword evidence="2" id="KW-1185">Reference proteome</keyword>
<comment type="caution">
    <text evidence="1">The sequence shown here is derived from an EMBL/GenBank/DDBJ whole genome shotgun (WGS) entry which is preliminary data.</text>
</comment>
<dbReference type="Proteomes" id="UP000024635">
    <property type="component" value="Unassembled WGS sequence"/>
</dbReference>
<dbReference type="AlphaFoldDB" id="A0A016VD49"/>
<accession>A0A016VD49</accession>